<dbReference type="Pfam" id="PF01979">
    <property type="entry name" value="Amidohydro_1"/>
    <property type="match status" value="1"/>
</dbReference>
<feature type="domain" description="Adenine deaminase C-terminal" evidence="8">
    <location>
        <begin position="380"/>
        <end position="547"/>
    </location>
</feature>
<gene>
    <name evidence="6 9" type="primary">ade</name>
    <name evidence="9" type="ORF">F0161_03960</name>
</gene>
<dbReference type="EMBL" id="CP043939">
    <property type="protein sequence ID" value="QER67110.1"/>
    <property type="molecule type" value="Genomic_DNA"/>
</dbReference>
<protein>
    <recommendedName>
        <fullName evidence="2 6">Adenine deaminase</fullName>
        <shortName evidence="6">Adenase</shortName>
        <shortName evidence="6">Adenine aminase</shortName>
        <ecNumber evidence="2 6">3.5.4.2</ecNumber>
    </recommendedName>
</protein>
<dbReference type="OrthoDB" id="9775607at2"/>
<evidence type="ECO:0000313" key="9">
    <source>
        <dbReference type="EMBL" id="QER67110.1"/>
    </source>
</evidence>
<organism evidence="9 10">
    <name type="scientific">Paucilactobacillus nenjiangensis</name>
    <dbReference type="NCBI Taxonomy" id="1296540"/>
    <lineage>
        <taxon>Bacteria</taxon>
        <taxon>Bacillati</taxon>
        <taxon>Bacillota</taxon>
        <taxon>Bacilli</taxon>
        <taxon>Lactobacillales</taxon>
        <taxon>Lactobacillaceae</taxon>
        <taxon>Paucilactobacillus</taxon>
    </lineage>
</organism>
<evidence type="ECO:0000256" key="1">
    <source>
        <dbReference type="ARBA" id="ARBA00006773"/>
    </source>
</evidence>
<dbReference type="PANTHER" id="PTHR11113">
    <property type="entry name" value="N-ACETYLGLUCOSAMINE-6-PHOSPHATE DEACETYLASE"/>
    <property type="match status" value="1"/>
</dbReference>
<dbReference type="InterPro" id="IPR026912">
    <property type="entry name" value="Adenine_deam_C"/>
</dbReference>
<dbReference type="Gene3D" id="2.30.40.10">
    <property type="entry name" value="Urease, subunit C, domain 1"/>
    <property type="match status" value="1"/>
</dbReference>
<dbReference type="Gene3D" id="3.20.20.140">
    <property type="entry name" value="Metal-dependent hydrolases"/>
    <property type="match status" value="1"/>
</dbReference>
<evidence type="ECO:0000256" key="3">
    <source>
        <dbReference type="ARBA" id="ARBA00022801"/>
    </source>
</evidence>
<dbReference type="Proteomes" id="UP000325295">
    <property type="component" value="Chromosome"/>
</dbReference>
<evidence type="ECO:0000256" key="4">
    <source>
        <dbReference type="ARBA" id="ARBA00023211"/>
    </source>
</evidence>
<dbReference type="GO" id="GO:0006146">
    <property type="term" value="P:adenine catabolic process"/>
    <property type="evidence" value="ECO:0007669"/>
    <property type="project" value="InterPro"/>
</dbReference>
<accession>A0A5P1WZP7</accession>
<name>A0A5P1WZP7_9LACO</name>
<evidence type="ECO:0000313" key="10">
    <source>
        <dbReference type="Proteomes" id="UP000325295"/>
    </source>
</evidence>
<evidence type="ECO:0000259" key="8">
    <source>
        <dbReference type="Pfam" id="PF13382"/>
    </source>
</evidence>
<dbReference type="InterPro" id="IPR032466">
    <property type="entry name" value="Metal_Hydrolase"/>
</dbReference>
<dbReference type="EC" id="3.5.4.2" evidence="2 6"/>
<evidence type="ECO:0000259" key="7">
    <source>
        <dbReference type="Pfam" id="PF01979"/>
    </source>
</evidence>
<feature type="domain" description="Amidohydrolase-related" evidence="7">
    <location>
        <begin position="54"/>
        <end position="336"/>
    </location>
</feature>
<dbReference type="Pfam" id="PF13382">
    <property type="entry name" value="Adenine_deam_C"/>
    <property type="match status" value="1"/>
</dbReference>
<comment type="similarity">
    <text evidence="1 6">Belongs to the metallo-dependent hydrolases superfamily. Adenine deaminase family.</text>
</comment>
<reference evidence="9 10" key="1">
    <citation type="submission" date="2019-09" db="EMBL/GenBank/DDBJ databases">
        <title>Complete Genome Sequence of Lactobacillus nenjiangensis SH-Y15, isolated from sauerkraut.</title>
        <authorList>
            <person name="Yang H."/>
        </authorList>
    </citation>
    <scope>NUCLEOTIDE SEQUENCE [LARGE SCALE GENOMIC DNA]</scope>
    <source>
        <strain evidence="9 10">SH-Y15</strain>
    </source>
</reference>
<dbReference type="PANTHER" id="PTHR11113:SF2">
    <property type="entry name" value="ADENINE DEAMINASE"/>
    <property type="match status" value="1"/>
</dbReference>
<keyword evidence="4 6" id="KW-0464">Manganese</keyword>
<dbReference type="SUPFAM" id="SSF51556">
    <property type="entry name" value="Metallo-dependent hydrolases"/>
    <property type="match status" value="1"/>
</dbReference>
<dbReference type="InterPro" id="IPR011059">
    <property type="entry name" value="Metal-dep_hydrolase_composite"/>
</dbReference>
<comment type="cofactor">
    <cofactor evidence="6">
        <name>Mn(2+)</name>
        <dbReference type="ChEBI" id="CHEBI:29035"/>
    </cofactor>
</comment>
<sequence length="554" mass="60068">MNQVETSIQNGQVLNVFTRQFEPTTLWIDHGQIVAVGKQTDYTANAIIDATDKYIVPGFIDAHMHIESSMVSPSELGKVLLQHGVTGIVADPHELANIEGVQGIEYMINDSRQTPLDVYYMLPSSVPCTPFDHSGAVLTAKDLRPLYQYPEVHGLAEVMDYPAVAAGDPDTIAKINDSITAGFHADGHGAGLNVEQLDVFRRAHIHTDHEATSVTEVNERLATGFSVFLREGTVERDLANTINAVTPENAHNFSFCTDDKIVDDLLDEGSIDYSIKLAISLGLPPELAYTMASYNAAIAHDLSNVGALTAGYHADLVILNGLNTVNIDAVFKNGTMITEDDTTPLPPGASTVHHHLSLNDLQLPMTSEHAHVIGIQPNHIVTDHLKLEVPVHNGVFQPDLDRDLIKIAVIERHHDLGTVGVGIVKGFELHEGAIATTVAHDSHNLVVAGTNDQAIIQAVQEVTRVGGGIAVTDDHNILATMPLSIGGVMSAKTYQDALVDLKSITDAYYKISSNRDFNPFLTLSFLTLPVIPSIKITDQGLYDFDQQKFINVSL</sequence>
<proteinExistence type="inferred from homology"/>
<dbReference type="CDD" id="cd01295">
    <property type="entry name" value="AdeC"/>
    <property type="match status" value="1"/>
</dbReference>
<dbReference type="HAMAP" id="MF_01518">
    <property type="entry name" value="Adenine_deamin"/>
    <property type="match status" value="1"/>
</dbReference>
<keyword evidence="10" id="KW-1185">Reference proteome</keyword>
<dbReference type="GO" id="GO:0000034">
    <property type="term" value="F:adenine deaminase activity"/>
    <property type="evidence" value="ECO:0007669"/>
    <property type="project" value="UniProtKB-UniRule"/>
</dbReference>
<evidence type="ECO:0000256" key="2">
    <source>
        <dbReference type="ARBA" id="ARBA00012782"/>
    </source>
</evidence>
<evidence type="ECO:0000256" key="6">
    <source>
        <dbReference type="HAMAP-Rule" id="MF_01518"/>
    </source>
</evidence>
<dbReference type="InterPro" id="IPR006680">
    <property type="entry name" value="Amidohydro-rel"/>
</dbReference>
<dbReference type="InterPro" id="IPR006679">
    <property type="entry name" value="Adenine_deam"/>
</dbReference>
<dbReference type="SUPFAM" id="SSF51338">
    <property type="entry name" value="Composite domain of metallo-dependent hydrolases"/>
    <property type="match status" value="1"/>
</dbReference>
<dbReference type="NCBIfam" id="TIGR01178">
    <property type="entry name" value="ade"/>
    <property type="match status" value="1"/>
</dbReference>
<dbReference type="KEGG" id="lnn:F0161_03960"/>
<comment type="catalytic activity">
    <reaction evidence="5 6">
        <text>adenine + H2O + H(+) = hypoxanthine + NH4(+)</text>
        <dbReference type="Rhea" id="RHEA:23688"/>
        <dbReference type="ChEBI" id="CHEBI:15377"/>
        <dbReference type="ChEBI" id="CHEBI:15378"/>
        <dbReference type="ChEBI" id="CHEBI:16708"/>
        <dbReference type="ChEBI" id="CHEBI:17368"/>
        <dbReference type="ChEBI" id="CHEBI:28938"/>
        <dbReference type="EC" id="3.5.4.2"/>
    </reaction>
</comment>
<evidence type="ECO:0000256" key="5">
    <source>
        <dbReference type="ARBA" id="ARBA00047720"/>
    </source>
</evidence>
<dbReference type="RefSeq" id="WP_150203782.1">
    <property type="nucleotide sequence ID" value="NZ_CP043939.1"/>
</dbReference>
<keyword evidence="3 6" id="KW-0378">Hydrolase</keyword>
<dbReference type="AlphaFoldDB" id="A0A5P1WZP7"/>